<keyword evidence="9 15" id="KW-0067">ATP-binding</keyword>
<dbReference type="CDD" id="cd07903">
    <property type="entry name" value="Adenylation_DNA_ligase_IV"/>
    <property type="match status" value="1"/>
</dbReference>
<comment type="cofactor">
    <cofactor evidence="1">
        <name>Mg(2+)</name>
        <dbReference type="ChEBI" id="CHEBI:18420"/>
    </cofactor>
</comment>
<proteinExistence type="inferred from homology"/>
<name>A0A9P5Z3B4_9AGAR</name>
<evidence type="ECO:0000313" key="21">
    <source>
        <dbReference type="Proteomes" id="UP000807469"/>
    </source>
</evidence>
<keyword evidence="7 15" id="KW-0547">Nucleotide-binding</keyword>
<keyword evidence="11 15" id="KW-0233">DNA recombination</keyword>
<dbReference type="Proteomes" id="UP000807469">
    <property type="component" value="Unassembled WGS sequence"/>
</dbReference>
<evidence type="ECO:0000256" key="7">
    <source>
        <dbReference type="ARBA" id="ARBA00022741"/>
    </source>
</evidence>
<evidence type="ECO:0000256" key="14">
    <source>
        <dbReference type="ARBA" id="ARBA00034003"/>
    </source>
</evidence>
<comment type="caution">
    <text evidence="20">The sequence shown here is derived from an EMBL/GenBank/DDBJ whole genome shotgun (WGS) entry which is preliminary data.</text>
</comment>
<dbReference type="GO" id="GO:0003910">
    <property type="term" value="F:DNA ligase (ATP) activity"/>
    <property type="evidence" value="ECO:0007669"/>
    <property type="project" value="UniProtKB-EC"/>
</dbReference>
<keyword evidence="12 15" id="KW-0234">DNA repair</keyword>
<dbReference type="Pfam" id="PF01068">
    <property type="entry name" value="DNA_ligase_A_M"/>
    <property type="match status" value="1"/>
</dbReference>
<dbReference type="PROSITE" id="PS50172">
    <property type="entry name" value="BRCT"/>
    <property type="match status" value="2"/>
</dbReference>
<keyword evidence="10" id="KW-0460">Magnesium</keyword>
<dbReference type="InterPro" id="IPR001357">
    <property type="entry name" value="BRCT_dom"/>
</dbReference>
<dbReference type="SUPFAM" id="SSF50249">
    <property type="entry name" value="Nucleic acid-binding proteins"/>
    <property type="match status" value="1"/>
</dbReference>
<dbReference type="Gene3D" id="1.10.3260.10">
    <property type="entry name" value="DNA ligase, ATP-dependent, N-terminal domain"/>
    <property type="match status" value="1"/>
</dbReference>
<evidence type="ECO:0000256" key="10">
    <source>
        <dbReference type="ARBA" id="ARBA00022842"/>
    </source>
</evidence>
<dbReference type="GO" id="GO:0003677">
    <property type="term" value="F:DNA binding"/>
    <property type="evidence" value="ECO:0007669"/>
    <property type="project" value="InterPro"/>
</dbReference>
<evidence type="ECO:0000256" key="5">
    <source>
        <dbReference type="ARBA" id="ARBA00022723"/>
    </source>
</evidence>
<dbReference type="OrthoDB" id="151490at2759"/>
<sequence length="1023" mass="117369">MQPTPVPTSRPQSPAGDPPLASRPYPEPPHNVSSAPFGILVRLFERLRGERKQDRRRKLLDAWFTHWRQEKGYDLYPVLRLLLPQIDRERAVYALKEKNLAKAYVKLIPLGMKDPDAIRLLDWKRPTEREETSGDFSTVLYEVISKRSSVIEGSMSIDDLNDILDELSKNSGKLDLQSKILQRVYNRTTAEEQRWIVRIILKDMVISAKETTIFSVFHPDAQDLYNTCSDLKKVAYKLWDVHHRLNASDKTVQLFRGFAPMLYQKPTKKIEETVHEMGGSEFIIEEKLDGERIQLHKRGNEYFYCSREGKDCTYLYGKHVGSGSLTPYIDVAFDPRVEEIILDGEMLVWDPVSERNLPFGTLKAADLDKSKKEHNPRPCFKVFDLLYLNGQSLLHKSTAFRKKNMRSCLKEVQGRIEYAVEYKGKTAKDIRERMEEVMASRGEGLVIKHPSSKYILNGRNSDWIKVKPEYMDNTGETVNIIVVGGIYGPKRSGGVSTLICAVFDDQRSYDEDEDLKYHTFVRIETGLSFADYVWIRSKPWKPWDPNNPPSFLQTAKHGREDKGDLYLNPEDSFIIKVKAAEITPSDQYHMGFTMRFPRALSIRDDLSISDCMSSSAVLENFRMKRKRKMEDDADDQNKKRKLTVKKPSVLPQYQGPKMNGVTIESDIFEGMKFVVMSDPKSRTGEEDKKTLSKLIHANGGACAQIATNQPGCFVVYGGTIIPYDLKLIMNKGLVDVIKPRWITDSIEVGEKVPMTKKYFFHATDTRKATEEYDEVEDEEKALPIASGMAKSTASIMKDEDAEMVKSESKEEVKEEEIDPALTEWFKVDRKGAGSRRDDDDDSVTEEDSVTDNDSDDEDVKDELEEVDLKEWLEVKKDAASPEAAMSSKAAGKQPEKDVDVKMGKTEEDMEYDQEHIFRHLYFYLDSTENAKKYGINVKPSKHEKDIHKNFGELAKLIIENSGRIVELDEPKLTHVVVDKRDHSRRLELIKRTSKPKRRHIVISEFIHACLDEGTLLDEDEFDP</sequence>
<dbReference type="NCBIfam" id="TIGR00574">
    <property type="entry name" value="dnl1"/>
    <property type="match status" value="1"/>
</dbReference>
<dbReference type="SUPFAM" id="SSF52113">
    <property type="entry name" value="BRCT domain"/>
    <property type="match status" value="2"/>
</dbReference>
<comment type="subcellular location">
    <subcellularLocation>
        <location evidence="2">Nucleus</location>
    </subcellularLocation>
</comment>
<comment type="catalytic activity">
    <reaction evidence="14 15">
        <text>ATP + (deoxyribonucleotide)n-3'-hydroxyl + 5'-phospho-(deoxyribonucleotide)m = (deoxyribonucleotide)n+m + AMP + diphosphate.</text>
        <dbReference type="EC" id="6.5.1.1"/>
    </reaction>
</comment>
<dbReference type="PANTHER" id="PTHR45997:SF1">
    <property type="entry name" value="DNA LIGASE 4"/>
    <property type="match status" value="1"/>
</dbReference>
<organism evidence="20 21">
    <name type="scientific">Pholiota conissans</name>
    <dbReference type="NCBI Taxonomy" id="109636"/>
    <lineage>
        <taxon>Eukaryota</taxon>
        <taxon>Fungi</taxon>
        <taxon>Dikarya</taxon>
        <taxon>Basidiomycota</taxon>
        <taxon>Agaricomycotina</taxon>
        <taxon>Agaricomycetes</taxon>
        <taxon>Agaricomycetidae</taxon>
        <taxon>Agaricales</taxon>
        <taxon>Agaricineae</taxon>
        <taxon>Strophariaceae</taxon>
        <taxon>Pholiota</taxon>
    </lineage>
</organism>
<evidence type="ECO:0000256" key="16">
    <source>
        <dbReference type="RuleBase" id="RU004196"/>
    </source>
</evidence>
<evidence type="ECO:0000256" key="1">
    <source>
        <dbReference type="ARBA" id="ARBA00001946"/>
    </source>
</evidence>
<dbReference type="EC" id="6.5.1.1" evidence="15"/>
<dbReference type="InterPro" id="IPR012340">
    <property type="entry name" value="NA-bd_OB-fold"/>
</dbReference>
<keyword evidence="13" id="KW-0539">Nucleus</keyword>
<keyword evidence="21" id="KW-1185">Reference proteome</keyword>
<dbReference type="SUPFAM" id="SSF56091">
    <property type="entry name" value="DNA ligase/mRNA capping enzyme, catalytic domain"/>
    <property type="match status" value="1"/>
</dbReference>
<evidence type="ECO:0000256" key="3">
    <source>
        <dbReference type="ARBA" id="ARBA00007572"/>
    </source>
</evidence>
<dbReference type="InterPro" id="IPR036420">
    <property type="entry name" value="BRCT_dom_sf"/>
</dbReference>
<dbReference type="GO" id="GO:0005524">
    <property type="term" value="F:ATP binding"/>
    <property type="evidence" value="ECO:0007669"/>
    <property type="project" value="UniProtKB-KW"/>
</dbReference>
<feature type="domain" description="ATP-dependent DNA ligase family profile" evidence="18">
    <location>
        <begin position="371"/>
        <end position="504"/>
    </location>
</feature>
<dbReference type="InterPro" id="IPR000977">
    <property type="entry name" value="DNA_ligase_ATP-dep"/>
</dbReference>
<dbReference type="GO" id="GO:0006297">
    <property type="term" value="P:nucleotide-excision repair, DNA gap filling"/>
    <property type="evidence" value="ECO:0007669"/>
    <property type="project" value="TreeGrafter"/>
</dbReference>
<dbReference type="PROSITE" id="PS50160">
    <property type="entry name" value="DNA_LIGASE_A3"/>
    <property type="match status" value="1"/>
</dbReference>
<dbReference type="InterPro" id="IPR012308">
    <property type="entry name" value="DNA_ligase_ATP-dep_N"/>
</dbReference>
<dbReference type="PROSITE" id="PS00697">
    <property type="entry name" value="DNA_LIGASE_A1"/>
    <property type="match status" value="1"/>
</dbReference>
<feature type="region of interest" description="Disordered" evidence="17">
    <location>
        <begin position="1"/>
        <end position="31"/>
    </location>
</feature>
<evidence type="ECO:0000256" key="12">
    <source>
        <dbReference type="ARBA" id="ARBA00023204"/>
    </source>
</evidence>
<dbReference type="CDD" id="cd07968">
    <property type="entry name" value="OBF_DNA_ligase_IV"/>
    <property type="match status" value="1"/>
</dbReference>
<keyword evidence="6" id="KW-0677">Repeat</keyword>
<dbReference type="Pfam" id="PF04679">
    <property type="entry name" value="DNA_ligase_A_C"/>
    <property type="match status" value="1"/>
</dbReference>
<dbReference type="GO" id="GO:0046872">
    <property type="term" value="F:metal ion binding"/>
    <property type="evidence" value="ECO:0007669"/>
    <property type="project" value="UniProtKB-KW"/>
</dbReference>
<feature type="domain" description="BRCT" evidence="19">
    <location>
        <begin position="912"/>
        <end position="1023"/>
    </location>
</feature>
<dbReference type="Gene3D" id="3.30.470.30">
    <property type="entry name" value="DNA ligase/mRNA capping enzyme"/>
    <property type="match status" value="1"/>
</dbReference>
<dbReference type="GO" id="GO:0071897">
    <property type="term" value="P:DNA biosynthetic process"/>
    <property type="evidence" value="ECO:0007669"/>
    <property type="project" value="InterPro"/>
</dbReference>
<feature type="domain" description="BRCT" evidence="19">
    <location>
        <begin position="663"/>
        <end position="759"/>
    </location>
</feature>
<dbReference type="PROSITE" id="PS00333">
    <property type="entry name" value="DNA_LIGASE_A2"/>
    <property type="match status" value="1"/>
</dbReference>
<dbReference type="PANTHER" id="PTHR45997">
    <property type="entry name" value="DNA LIGASE 4"/>
    <property type="match status" value="1"/>
</dbReference>
<dbReference type="InterPro" id="IPR012310">
    <property type="entry name" value="DNA_ligase_ATP-dep_cent"/>
</dbReference>
<feature type="compositionally biased region" description="Basic and acidic residues" evidence="17">
    <location>
        <begin position="866"/>
        <end position="879"/>
    </location>
</feature>
<feature type="region of interest" description="Disordered" evidence="17">
    <location>
        <begin position="830"/>
        <end position="897"/>
    </location>
</feature>
<evidence type="ECO:0000256" key="11">
    <source>
        <dbReference type="ARBA" id="ARBA00023172"/>
    </source>
</evidence>
<dbReference type="InterPro" id="IPR029710">
    <property type="entry name" value="LIG4"/>
</dbReference>
<evidence type="ECO:0000259" key="19">
    <source>
        <dbReference type="PROSITE" id="PS50172"/>
    </source>
</evidence>
<dbReference type="SMART" id="SM00292">
    <property type="entry name" value="BRCT"/>
    <property type="match status" value="2"/>
</dbReference>
<reference evidence="20" key="1">
    <citation type="submission" date="2020-11" db="EMBL/GenBank/DDBJ databases">
        <authorList>
            <consortium name="DOE Joint Genome Institute"/>
            <person name="Ahrendt S."/>
            <person name="Riley R."/>
            <person name="Andreopoulos W."/>
            <person name="Labutti K."/>
            <person name="Pangilinan J."/>
            <person name="Ruiz-Duenas F.J."/>
            <person name="Barrasa J.M."/>
            <person name="Sanchez-Garcia M."/>
            <person name="Camarero S."/>
            <person name="Miyauchi S."/>
            <person name="Serrano A."/>
            <person name="Linde D."/>
            <person name="Babiker R."/>
            <person name="Drula E."/>
            <person name="Ayuso-Fernandez I."/>
            <person name="Pacheco R."/>
            <person name="Padilla G."/>
            <person name="Ferreira P."/>
            <person name="Barriuso J."/>
            <person name="Kellner H."/>
            <person name="Castanera R."/>
            <person name="Alfaro M."/>
            <person name="Ramirez L."/>
            <person name="Pisabarro A.G."/>
            <person name="Kuo A."/>
            <person name="Tritt A."/>
            <person name="Lipzen A."/>
            <person name="He G."/>
            <person name="Yan M."/>
            <person name="Ng V."/>
            <person name="Cullen D."/>
            <person name="Martin F."/>
            <person name="Rosso M.-N."/>
            <person name="Henrissat B."/>
            <person name="Hibbett D."/>
            <person name="Martinez A.T."/>
            <person name="Grigoriev I.V."/>
        </authorList>
    </citation>
    <scope>NUCLEOTIDE SEQUENCE</scope>
    <source>
        <strain evidence="20">CIRM-BRFM 674</strain>
    </source>
</reference>
<evidence type="ECO:0000256" key="2">
    <source>
        <dbReference type="ARBA" id="ARBA00004123"/>
    </source>
</evidence>
<evidence type="ECO:0000256" key="9">
    <source>
        <dbReference type="ARBA" id="ARBA00022840"/>
    </source>
</evidence>
<evidence type="ECO:0000256" key="4">
    <source>
        <dbReference type="ARBA" id="ARBA00022598"/>
    </source>
</evidence>
<dbReference type="GO" id="GO:0032807">
    <property type="term" value="C:DNA ligase IV complex"/>
    <property type="evidence" value="ECO:0007669"/>
    <property type="project" value="TreeGrafter"/>
</dbReference>
<keyword evidence="4 15" id="KW-0436">Ligase</keyword>
<evidence type="ECO:0000259" key="18">
    <source>
        <dbReference type="PROSITE" id="PS50160"/>
    </source>
</evidence>
<evidence type="ECO:0000256" key="13">
    <source>
        <dbReference type="ARBA" id="ARBA00023242"/>
    </source>
</evidence>
<evidence type="ECO:0000256" key="8">
    <source>
        <dbReference type="ARBA" id="ARBA00022763"/>
    </source>
</evidence>
<evidence type="ECO:0000256" key="6">
    <source>
        <dbReference type="ARBA" id="ARBA00022737"/>
    </source>
</evidence>
<gene>
    <name evidence="20" type="ORF">BDN70DRAFT_834908</name>
</gene>
<dbReference type="AlphaFoldDB" id="A0A9P5Z3B4"/>
<dbReference type="InterPro" id="IPR036599">
    <property type="entry name" value="DNA_ligase_N_sf"/>
</dbReference>
<evidence type="ECO:0000256" key="15">
    <source>
        <dbReference type="RuleBase" id="RU000617"/>
    </source>
</evidence>
<dbReference type="Gene3D" id="3.40.50.10190">
    <property type="entry name" value="BRCT domain"/>
    <property type="match status" value="2"/>
</dbReference>
<feature type="compositionally biased region" description="Acidic residues" evidence="17">
    <location>
        <begin position="838"/>
        <end position="865"/>
    </location>
</feature>
<comment type="similarity">
    <text evidence="3 16">Belongs to the ATP-dependent DNA ligase family.</text>
</comment>
<dbReference type="InterPro" id="IPR016059">
    <property type="entry name" value="DNA_ligase_ATP-dep_CS"/>
</dbReference>
<dbReference type="GO" id="GO:0006310">
    <property type="term" value="P:DNA recombination"/>
    <property type="evidence" value="ECO:0007669"/>
    <property type="project" value="UniProtKB-KW"/>
</dbReference>
<dbReference type="Gene3D" id="2.40.50.140">
    <property type="entry name" value="Nucleic acid-binding proteins"/>
    <property type="match status" value="1"/>
</dbReference>
<dbReference type="Pfam" id="PF04675">
    <property type="entry name" value="DNA_ligase_A_N"/>
    <property type="match status" value="1"/>
</dbReference>
<dbReference type="InterPro" id="IPR044125">
    <property type="entry name" value="Adenylation_DNA_ligase_IV"/>
</dbReference>
<dbReference type="GO" id="GO:0006303">
    <property type="term" value="P:double-strand break repair via nonhomologous end joining"/>
    <property type="evidence" value="ECO:0007669"/>
    <property type="project" value="TreeGrafter"/>
</dbReference>
<keyword evidence="8 15" id="KW-0227">DNA damage</keyword>
<keyword evidence="5" id="KW-0479">Metal-binding</keyword>
<protein>
    <recommendedName>
        <fullName evidence="15">DNA ligase</fullName>
        <ecNumber evidence="15">6.5.1.1</ecNumber>
    </recommendedName>
</protein>
<dbReference type="InterPro" id="IPR012309">
    <property type="entry name" value="DNA_ligase_ATP-dep_C"/>
</dbReference>
<accession>A0A9P5Z3B4</accession>
<dbReference type="EMBL" id="MU155220">
    <property type="protein sequence ID" value="KAF9479075.1"/>
    <property type="molecule type" value="Genomic_DNA"/>
</dbReference>
<dbReference type="SUPFAM" id="SSF117018">
    <property type="entry name" value="ATP-dependent DNA ligase DNA-binding domain"/>
    <property type="match status" value="1"/>
</dbReference>
<evidence type="ECO:0000313" key="20">
    <source>
        <dbReference type="EMBL" id="KAF9479075.1"/>
    </source>
</evidence>
<evidence type="ECO:0000256" key="17">
    <source>
        <dbReference type="SAM" id="MobiDB-lite"/>
    </source>
</evidence>